<evidence type="ECO:0000256" key="1">
    <source>
        <dbReference type="SAM" id="MobiDB-lite"/>
    </source>
</evidence>
<gene>
    <name evidence="2" type="ORF">BDV96DRAFT_121575</name>
</gene>
<reference evidence="2" key="1">
    <citation type="journal article" date="2020" name="Stud. Mycol.">
        <title>101 Dothideomycetes genomes: a test case for predicting lifestyles and emergence of pathogens.</title>
        <authorList>
            <person name="Haridas S."/>
            <person name="Albert R."/>
            <person name="Binder M."/>
            <person name="Bloem J."/>
            <person name="Labutti K."/>
            <person name="Salamov A."/>
            <person name="Andreopoulos B."/>
            <person name="Baker S."/>
            <person name="Barry K."/>
            <person name="Bills G."/>
            <person name="Bluhm B."/>
            <person name="Cannon C."/>
            <person name="Castanera R."/>
            <person name="Culley D."/>
            <person name="Daum C."/>
            <person name="Ezra D."/>
            <person name="Gonzalez J."/>
            <person name="Henrissat B."/>
            <person name="Kuo A."/>
            <person name="Liang C."/>
            <person name="Lipzen A."/>
            <person name="Lutzoni F."/>
            <person name="Magnuson J."/>
            <person name="Mondo S."/>
            <person name="Nolan M."/>
            <person name="Ohm R."/>
            <person name="Pangilinan J."/>
            <person name="Park H.-J."/>
            <person name="Ramirez L."/>
            <person name="Alfaro M."/>
            <person name="Sun H."/>
            <person name="Tritt A."/>
            <person name="Yoshinaga Y."/>
            <person name="Zwiers L.-H."/>
            <person name="Turgeon B."/>
            <person name="Goodwin S."/>
            <person name="Spatafora J."/>
            <person name="Crous P."/>
            <person name="Grigoriev I."/>
        </authorList>
    </citation>
    <scope>NUCLEOTIDE SEQUENCE</scope>
    <source>
        <strain evidence="2">CBS 627.86</strain>
    </source>
</reference>
<keyword evidence="3" id="KW-1185">Reference proteome</keyword>
<organism evidence="2 3">
    <name type="scientific">Lophiotrema nucula</name>
    <dbReference type="NCBI Taxonomy" id="690887"/>
    <lineage>
        <taxon>Eukaryota</taxon>
        <taxon>Fungi</taxon>
        <taxon>Dikarya</taxon>
        <taxon>Ascomycota</taxon>
        <taxon>Pezizomycotina</taxon>
        <taxon>Dothideomycetes</taxon>
        <taxon>Pleosporomycetidae</taxon>
        <taxon>Pleosporales</taxon>
        <taxon>Lophiotremataceae</taxon>
        <taxon>Lophiotrema</taxon>
    </lineage>
</organism>
<protein>
    <submittedName>
        <fullName evidence="2">Uncharacterized protein</fullName>
    </submittedName>
</protein>
<dbReference type="AlphaFoldDB" id="A0A6A5Z4T9"/>
<dbReference type="Proteomes" id="UP000799770">
    <property type="component" value="Unassembled WGS sequence"/>
</dbReference>
<feature type="compositionally biased region" description="Basic and acidic residues" evidence="1">
    <location>
        <begin position="18"/>
        <end position="50"/>
    </location>
</feature>
<accession>A0A6A5Z4T9</accession>
<proteinExistence type="predicted"/>
<name>A0A6A5Z4T9_9PLEO</name>
<evidence type="ECO:0000313" key="2">
    <source>
        <dbReference type="EMBL" id="KAF2113331.1"/>
    </source>
</evidence>
<dbReference type="EMBL" id="ML977328">
    <property type="protein sequence ID" value="KAF2113331.1"/>
    <property type="molecule type" value="Genomic_DNA"/>
</dbReference>
<sequence length="214" mass="25102">MDIGNSAASKSEIYPTRLDSEDVFRSRGPEKRSDQSNGPAKEDSVAQEVHSEPNYHLHQQLMMMLIEKFKRQNRKDYLDREKVPKDEEDMDIDRISKIFYVYLEFDKRLAILEGRDYLRGMPELPHLELHSKWDTAQVNFREHRAALGLPPRTSPPPDFTTVKLVLSYEQSHPKIGREDLDTMYRLFNSLTQFAGWARSSKRTALEKFNSPEYH</sequence>
<evidence type="ECO:0000313" key="3">
    <source>
        <dbReference type="Proteomes" id="UP000799770"/>
    </source>
</evidence>
<feature type="region of interest" description="Disordered" evidence="1">
    <location>
        <begin position="1"/>
        <end position="50"/>
    </location>
</feature>